<protein>
    <submittedName>
        <fullName evidence="1">Restriction-modification methylase</fullName>
    </submittedName>
</protein>
<keyword evidence="1" id="KW-0808">Transferase</keyword>
<accession>A0A3G5A0J7</accession>
<dbReference type="EMBL" id="MK072203">
    <property type="protein sequence ID" value="AYV80024.1"/>
    <property type="molecule type" value="Genomic_DNA"/>
</dbReference>
<name>A0A3G5A0J7_9VIRU</name>
<sequence length="99" mass="11194">MAASIFANVTIKKFIKYVIQFDNIDDILSNCDTQSDKGYVYERLWDVCIKFGFCDIFPNSDYVHKIGNVNNGTLKNLTNYNTYLSTNIISGNSSKAFGL</sequence>
<organism evidence="1">
    <name type="scientific">Gaeavirus sp</name>
    <dbReference type="NCBI Taxonomy" id="2487767"/>
    <lineage>
        <taxon>Viruses</taxon>
        <taxon>Varidnaviria</taxon>
        <taxon>Bamfordvirae</taxon>
        <taxon>Nucleocytoviricota</taxon>
        <taxon>Megaviricetes</taxon>
        <taxon>Imitervirales</taxon>
        <taxon>Mimiviridae</taxon>
        <taxon>Klosneuvirinae</taxon>
    </lineage>
</organism>
<dbReference type="GO" id="GO:0008168">
    <property type="term" value="F:methyltransferase activity"/>
    <property type="evidence" value="ECO:0007669"/>
    <property type="project" value="UniProtKB-KW"/>
</dbReference>
<dbReference type="GO" id="GO:0032259">
    <property type="term" value="P:methylation"/>
    <property type="evidence" value="ECO:0007669"/>
    <property type="project" value="UniProtKB-KW"/>
</dbReference>
<reference evidence="1" key="1">
    <citation type="submission" date="2018-10" db="EMBL/GenBank/DDBJ databases">
        <title>Hidden diversity of soil giant viruses.</title>
        <authorList>
            <person name="Schulz F."/>
            <person name="Alteio L."/>
            <person name="Goudeau D."/>
            <person name="Ryan E.M."/>
            <person name="Malmstrom R.R."/>
            <person name="Blanchard J."/>
            <person name="Woyke T."/>
        </authorList>
    </citation>
    <scope>NUCLEOTIDE SEQUENCE</scope>
    <source>
        <strain evidence="1">GAV1</strain>
    </source>
</reference>
<evidence type="ECO:0000313" key="1">
    <source>
        <dbReference type="EMBL" id="AYV80024.1"/>
    </source>
</evidence>
<keyword evidence="1" id="KW-0489">Methyltransferase</keyword>
<proteinExistence type="predicted"/>
<gene>
    <name evidence="1" type="ORF">Gaeavirus5_21</name>
</gene>